<reference evidence="3" key="1">
    <citation type="journal article" date="2011" name="J. Bacteriol.">
        <title>Genome sequences of eight morphologically diverse alphaproteobacteria.</title>
        <authorList>
            <consortium name="US DOE Joint Genome Institute"/>
            <person name="Brown P.J."/>
            <person name="Kysela D.T."/>
            <person name="Buechlein A."/>
            <person name="Hemmerich C."/>
            <person name="Brun Y.V."/>
        </authorList>
    </citation>
    <scope>NUCLEOTIDE SEQUENCE [LARGE SCALE GENOMIC DNA]</scope>
    <source>
        <strain evidence="3">ATCC 49814 / DSM 5838 / IFAM 1418</strain>
    </source>
</reference>
<dbReference type="STRING" id="582402.Hbal_1736"/>
<dbReference type="AlphaFoldDB" id="C6XJX9"/>
<keyword evidence="1" id="KW-1133">Transmembrane helix</keyword>
<keyword evidence="3" id="KW-1185">Reference proteome</keyword>
<dbReference type="KEGG" id="hba:Hbal_1736"/>
<evidence type="ECO:0000313" key="3">
    <source>
        <dbReference type="Proteomes" id="UP000002745"/>
    </source>
</evidence>
<gene>
    <name evidence="2" type="ordered locus">Hbal_1736</name>
</gene>
<accession>C6XJX9</accession>
<dbReference type="HOGENOM" id="CLU_2825235_0_0_5"/>
<keyword evidence="1" id="KW-0812">Transmembrane</keyword>
<dbReference type="Proteomes" id="UP000002745">
    <property type="component" value="Chromosome"/>
</dbReference>
<protein>
    <submittedName>
        <fullName evidence="2">Uncharacterized protein</fullName>
    </submittedName>
</protein>
<evidence type="ECO:0000313" key="2">
    <source>
        <dbReference type="EMBL" id="ACT59424.1"/>
    </source>
</evidence>
<organism evidence="2 3">
    <name type="scientific">Hirschia baltica (strain ATCC 49814 / DSM 5838 / IFAM 1418)</name>
    <dbReference type="NCBI Taxonomy" id="582402"/>
    <lineage>
        <taxon>Bacteria</taxon>
        <taxon>Pseudomonadati</taxon>
        <taxon>Pseudomonadota</taxon>
        <taxon>Alphaproteobacteria</taxon>
        <taxon>Hyphomonadales</taxon>
        <taxon>Hyphomonadaceae</taxon>
        <taxon>Hirschia</taxon>
    </lineage>
</organism>
<dbReference type="OrthoDB" id="9876144at2"/>
<sequence>MNNQDQKSQIKALLVPALLETLCIGAGVAAWLSTDKIIWLAIGVVAGTGFSIPAIITYVRANKGQK</sequence>
<dbReference type="EMBL" id="CP001678">
    <property type="protein sequence ID" value="ACT59424.1"/>
    <property type="molecule type" value="Genomic_DNA"/>
</dbReference>
<dbReference type="RefSeq" id="WP_015827574.1">
    <property type="nucleotide sequence ID" value="NC_012982.1"/>
</dbReference>
<feature type="transmembrane region" description="Helical" evidence="1">
    <location>
        <begin position="37"/>
        <end position="59"/>
    </location>
</feature>
<proteinExistence type="predicted"/>
<keyword evidence="1" id="KW-0472">Membrane</keyword>
<name>C6XJX9_HIRBI</name>
<evidence type="ECO:0000256" key="1">
    <source>
        <dbReference type="SAM" id="Phobius"/>
    </source>
</evidence>
<feature type="transmembrane region" description="Helical" evidence="1">
    <location>
        <begin position="12"/>
        <end position="31"/>
    </location>
</feature>